<evidence type="ECO:0000313" key="2">
    <source>
        <dbReference type="EMBL" id="PNF57973.1"/>
    </source>
</evidence>
<accession>A0A2N8RA52</accession>
<dbReference type="Pfam" id="PF01636">
    <property type="entry name" value="APH"/>
    <property type="match status" value="1"/>
</dbReference>
<dbReference type="SUPFAM" id="SSF56112">
    <property type="entry name" value="Protein kinase-like (PK-like)"/>
    <property type="match status" value="1"/>
</dbReference>
<name>A0A2N8RA52_STUST</name>
<protein>
    <recommendedName>
        <fullName evidence="1">Aminoglycoside phosphotransferase domain-containing protein</fullName>
    </recommendedName>
</protein>
<dbReference type="PANTHER" id="PTHR43883:SF1">
    <property type="entry name" value="GLUCONOKINASE"/>
    <property type="match status" value="1"/>
</dbReference>
<dbReference type="Proteomes" id="UP000236003">
    <property type="component" value="Unassembled WGS sequence"/>
</dbReference>
<dbReference type="InterPro" id="IPR052732">
    <property type="entry name" value="Cell-binding_unc_protein"/>
</dbReference>
<dbReference type="RefSeq" id="WP_102821482.1">
    <property type="nucleotide sequence ID" value="NZ_JAMOHR010000018.1"/>
</dbReference>
<dbReference type="PANTHER" id="PTHR43883">
    <property type="entry name" value="SLR0207 PROTEIN"/>
    <property type="match status" value="1"/>
</dbReference>
<sequence length="520" mass="58235">MSQALIAALQNPACYPHPAEGCRVIETHISWVILTGTYAYKIKKPVDFGFLNFTDLAARKHFCEEELRLNQRMAPDLYLEVLPVSGSPEAPEINGTGEPFEYVLKMREFPQTQLLAELQARGELTDAHIDALAEQIAQFHQSTPQVPEGHALRNADAIVAPMRQNFEQIRPLLSEAADLRQLDALEEWTETSVERLRPLLDQRCQQGFIRECHGDLHLGNATLIDGGVVLFDCIEFNEPFRLIDVASDAAFLAMDLEDRGLKCQARRFINGWFEHTGDYAALALLNLYKAYRALVRAKVSLFRLYQEQDAVQRKVIVRQYRSYANLAESYSAIPSRFLAITHGVSAVGKSHVALRLVEALGAIRLRSDVERKRLHGEQSEAQQGQLDTGIYSRQASDETYQRLHQLATTALQAGFSVVIDAAYLKQQQRQDAWQAAETTGVPFLILDCQAPDAVIAQWLAQRQAEGVDPSDATMDVVHAQQASREALSESERLHSRRVDTQDAGSLDELVASIRQHLPGL</sequence>
<reference evidence="2 3" key="1">
    <citation type="submission" date="2018-01" db="EMBL/GenBank/DDBJ databases">
        <title>Denitrification phenotypes of diverse strains of Pseudomonas stutzeri.</title>
        <authorList>
            <person name="Milligan D.A."/>
            <person name="Bergaust L."/>
            <person name="Bakken L.R."/>
            <person name="Frostegard A."/>
        </authorList>
    </citation>
    <scope>NUCLEOTIDE SEQUENCE [LARGE SCALE GENOMIC DNA]</scope>
    <source>
        <strain evidence="2 3">CCUG 44592</strain>
    </source>
</reference>
<dbReference type="Gene3D" id="3.90.1200.10">
    <property type="match status" value="1"/>
</dbReference>
<organism evidence="2 3">
    <name type="scientific">Stutzerimonas stutzeri</name>
    <name type="common">Pseudomonas stutzeri</name>
    <dbReference type="NCBI Taxonomy" id="316"/>
    <lineage>
        <taxon>Bacteria</taxon>
        <taxon>Pseudomonadati</taxon>
        <taxon>Pseudomonadota</taxon>
        <taxon>Gammaproteobacteria</taxon>
        <taxon>Pseudomonadales</taxon>
        <taxon>Pseudomonadaceae</taxon>
        <taxon>Stutzerimonas</taxon>
    </lineage>
</organism>
<feature type="domain" description="Aminoglycoside phosphotransferase" evidence="1">
    <location>
        <begin position="90"/>
        <end position="284"/>
    </location>
</feature>
<dbReference type="EMBL" id="POUM01000019">
    <property type="protein sequence ID" value="PNF57973.1"/>
    <property type="molecule type" value="Genomic_DNA"/>
</dbReference>
<dbReference type="InterPro" id="IPR027417">
    <property type="entry name" value="P-loop_NTPase"/>
</dbReference>
<dbReference type="Gene3D" id="3.40.50.300">
    <property type="entry name" value="P-loop containing nucleotide triphosphate hydrolases"/>
    <property type="match status" value="1"/>
</dbReference>
<dbReference type="SUPFAM" id="SSF52540">
    <property type="entry name" value="P-loop containing nucleoside triphosphate hydrolases"/>
    <property type="match status" value="1"/>
</dbReference>
<gene>
    <name evidence="2" type="ORF">CXK99_18875</name>
</gene>
<comment type="caution">
    <text evidence="2">The sequence shown here is derived from an EMBL/GenBank/DDBJ whole genome shotgun (WGS) entry which is preliminary data.</text>
</comment>
<dbReference type="InterPro" id="IPR011009">
    <property type="entry name" value="Kinase-like_dom_sf"/>
</dbReference>
<dbReference type="Pfam" id="PF13671">
    <property type="entry name" value="AAA_33"/>
    <property type="match status" value="1"/>
</dbReference>
<evidence type="ECO:0000259" key="1">
    <source>
        <dbReference type="Pfam" id="PF01636"/>
    </source>
</evidence>
<proteinExistence type="predicted"/>
<dbReference type="InterPro" id="IPR002575">
    <property type="entry name" value="Aminoglycoside_PTrfase"/>
</dbReference>
<dbReference type="AlphaFoldDB" id="A0A2N8RA52"/>
<evidence type="ECO:0000313" key="3">
    <source>
        <dbReference type="Proteomes" id="UP000236003"/>
    </source>
</evidence>